<sequence>MRRFGTRGVRQYNRSQTPRVCWTEELHRLFVEAVDKLGGRNKATPKQILQLMGVDGLSISHVKSHLQVCFLFFDCKIKTMITIKRLSGNIWINPNLISARSFSVCVFFFFLFSFSTGGNSQ</sequence>
<feature type="domain" description="HTH myb-type" evidence="7">
    <location>
        <begin position="19"/>
        <end position="74"/>
    </location>
</feature>
<comment type="caution">
    <text evidence="8">The sequence shown here is derived from an EMBL/GenBank/DDBJ whole genome shotgun (WGS) entry which is preliminary data.</text>
</comment>
<keyword evidence="4" id="KW-0804">Transcription</keyword>
<evidence type="ECO:0000313" key="9">
    <source>
        <dbReference type="Proteomes" id="UP000287651"/>
    </source>
</evidence>
<keyword evidence="3" id="KW-0238">DNA-binding</keyword>
<evidence type="ECO:0000256" key="3">
    <source>
        <dbReference type="ARBA" id="ARBA00023125"/>
    </source>
</evidence>
<evidence type="ECO:0000256" key="2">
    <source>
        <dbReference type="ARBA" id="ARBA00023015"/>
    </source>
</evidence>
<dbReference type="Proteomes" id="UP000287651">
    <property type="component" value="Unassembled WGS sequence"/>
</dbReference>
<dbReference type="GO" id="GO:0005634">
    <property type="term" value="C:nucleus"/>
    <property type="evidence" value="ECO:0007669"/>
    <property type="project" value="UniProtKB-SubCell"/>
</dbReference>
<evidence type="ECO:0000259" key="7">
    <source>
        <dbReference type="PROSITE" id="PS51294"/>
    </source>
</evidence>
<protein>
    <recommendedName>
        <fullName evidence="7">HTH myb-type domain-containing protein</fullName>
    </recommendedName>
</protein>
<evidence type="ECO:0000256" key="6">
    <source>
        <dbReference type="SAM" id="Phobius"/>
    </source>
</evidence>
<dbReference type="GO" id="GO:0003677">
    <property type="term" value="F:DNA binding"/>
    <property type="evidence" value="ECO:0007669"/>
    <property type="project" value="UniProtKB-KW"/>
</dbReference>
<dbReference type="Gene3D" id="1.10.10.60">
    <property type="entry name" value="Homeodomain-like"/>
    <property type="match status" value="1"/>
</dbReference>
<evidence type="ECO:0000313" key="8">
    <source>
        <dbReference type="EMBL" id="RRT34830.1"/>
    </source>
</evidence>
<dbReference type="GO" id="GO:0003700">
    <property type="term" value="F:DNA-binding transcription factor activity"/>
    <property type="evidence" value="ECO:0007669"/>
    <property type="project" value="InterPro"/>
</dbReference>
<keyword evidence="5" id="KW-0539">Nucleus</keyword>
<dbReference type="PANTHER" id="PTHR31314:SF113">
    <property type="entry name" value="MYB FAMILY TRANSCRIPTION FACTOR MPH1"/>
    <property type="match status" value="1"/>
</dbReference>
<feature type="transmembrane region" description="Helical" evidence="6">
    <location>
        <begin position="90"/>
        <end position="112"/>
    </location>
</feature>
<name>A0A426X5W0_ENSVE</name>
<comment type="subcellular location">
    <subcellularLocation>
        <location evidence="1">Nucleus</location>
    </subcellularLocation>
</comment>
<dbReference type="InterPro" id="IPR017930">
    <property type="entry name" value="Myb_dom"/>
</dbReference>
<dbReference type="InterPro" id="IPR009057">
    <property type="entry name" value="Homeodomain-like_sf"/>
</dbReference>
<dbReference type="InterPro" id="IPR001005">
    <property type="entry name" value="SANT/Myb"/>
</dbReference>
<accession>A0A426X5W0</accession>
<keyword evidence="2" id="KW-0805">Transcription regulation</keyword>
<keyword evidence="6" id="KW-0812">Transmembrane</keyword>
<organism evidence="8 9">
    <name type="scientific">Ensete ventricosum</name>
    <name type="common">Abyssinian banana</name>
    <name type="synonym">Musa ensete</name>
    <dbReference type="NCBI Taxonomy" id="4639"/>
    <lineage>
        <taxon>Eukaryota</taxon>
        <taxon>Viridiplantae</taxon>
        <taxon>Streptophyta</taxon>
        <taxon>Embryophyta</taxon>
        <taxon>Tracheophyta</taxon>
        <taxon>Spermatophyta</taxon>
        <taxon>Magnoliopsida</taxon>
        <taxon>Liliopsida</taxon>
        <taxon>Zingiberales</taxon>
        <taxon>Musaceae</taxon>
        <taxon>Ensete</taxon>
    </lineage>
</organism>
<keyword evidence="6" id="KW-1133">Transmembrane helix</keyword>
<proteinExistence type="predicted"/>
<dbReference type="InterPro" id="IPR006447">
    <property type="entry name" value="Myb_dom_plants"/>
</dbReference>
<dbReference type="NCBIfam" id="TIGR01557">
    <property type="entry name" value="myb_SHAQKYF"/>
    <property type="match status" value="1"/>
</dbReference>
<dbReference type="FunFam" id="1.10.10.60:FF:000007">
    <property type="entry name" value="Two-component response regulator"/>
    <property type="match status" value="1"/>
</dbReference>
<gene>
    <name evidence="8" type="ORF">B296_00038632</name>
</gene>
<dbReference type="PANTHER" id="PTHR31314">
    <property type="entry name" value="MYB FAMILY TRANSCRIPTION FACTOR PHL7-LIKE"/>
    <property type="match status" value="1"/>
</dbReference>
<keyword evidence="6" id="KW-0472">Membrane</keyword>
<dbReference type="Pfam" id="PF00249">
    <property type="entry name" value="Myb_DNA-binding"/>
    <property type="match status" value="1"/>
</dbReference>
<evidence type="ECO:0000256" key="4">
    <source>
        <dbReference type="ARBA" id="ARBA00023163"/>
    </source>
</evidence>
<reference evidence="8 9" key="1">
    <citation type="journal article" date="2014" name="Agronomy (Basel)">
        <title>A Draft Genome Sequence for Ensete ventricosum, the Drought-Tolerant Tree Against Hunger.</title>
        <authorList>
            <person name="Harrison J."/>
            <person name="Moore K.A."/>
            <person name="Paszkiewicz K."/>
            <person name="Jones T."/>
            <person name="Grant M."/>
            <person name="Ambacheew D."/>
            <person name="Muzemil S."/>
            <person name="Studholme D.J."/>
        </authorList>
    </citation>
    <scope>NUCLEOTIDE SEQUENCE [LARGE SCALE GENOMIC DNA]</scope>
</reference>
<dbReference type="EMBL" id="AMZH03025993">
    <property type="protein sequence ID" value="RRT34830.1"/>
    <property type="molecule type" value="Genomic_DNA"/>
</dbReference>
<evidence type="ECO:0000256" key="1">
    <source>
        <dbReference type="ARBA" id="ARBA00004123"/>
    </source>
</evidence>
<dbReference type="AlphaFoldDB" id="A0A426X5W0"/>
<dbReference type="PROSITE" id="PS51294">
    <property type="entry name" value="HTH_MYB"/>
    <property type="match status" value="1"/>
</dbReference>
<dbReference type="InterPro" id="IPR046955">
    <property type="entry name" value="PHR1-like"/>
</dbReference>
<evidence type="ECO:0000256" key="5">
    <source>
        <dbReference type="ARBA" id="ARBA00023242"/>
    </source>
</evidence>
<dbReference type="SUPFAM" id="SSF46689">
    <property type="entry name" value="Homeodomain-like"/>
    <property type="match status" value="1"/>
</dbReference>